<evidence type="ECO:0000256" key="3">
    <source>
        <dbReference type="ARBA" id="ARBA00021495"/>
    </source>
</evidence>
<name>A0A1X7MZS2_9LACT</name>
<accession>A0A1X7MZS2</accession>
<dbReference type="SMART" id="SM00073">
    <property type="entry name" value="HPT"/>
    <property type="match status" value="1"/>
</dbReference>
<dbReference type="STRING" id="1073423.SAMN04488700_1179"/>
<evidence type="ECO:0000313" key="15">
    <source>
        <dbReference type="EMBL" id="SMH30469.1"/>
    </source>
</evidence>
<feature type="domain" description="Histidine kinase" evidence="12">
    <location>
        <begin position="297"/>
        <end position="543"/>
    </location>
</feature>
<protein>
    <recommendedName>
        <fullName evidence="3">Chemotaxis protein CheA</fullName>
        <ecNumber evidence="2">2.7.13.3</ecNumber>
    </recommendedName>
</protein>
<dbReference type="GO" id="GO:0005737">
    <property type="term" value="C:cytoplasm"/>
    <property type="evidence" value="ECO:0007669"/>
    <property type="project" value="InterPro"/>
</dbReference>
<feature type="modified residue" description="Phosphohistidine" evidence="11">
    <location>
        <position position="47"/>
    </location>
</feature>
<dbReference type="InterPro" id="IPR010808">
    <property type="entry name" value="CheA_P2-bd"/>
</dbReference>
<dbReference type="GO" id="GO:0005524">
    <property type="term" value="F:ATP binding"/>
    <property type="evidence" value="ECO:0007669"/>
    <property type="project" value="UniProtKB-KW"/>
</dbReference>
<keyword evidence="4" id="KW-0145">Chemotaxis</keyword>
<dbReference type="Gene3D" id="1.20.120.160">
    <property type="entry name" value="HPT domain"/>
    <property type="match status" value="1"/>
</dbReference>
<dbReference type="SUPFAM" id="SSF47226">
    <property type="entry name" value="Histidine-containing phosphotransfer domain, HPT domain"/>
    <property type="match status" value="1"/>
</dbReference>
<evidence type="ECO:0000256" key="1">
    <source>
        <dbReference type="ARBA" id="ARBA00000085"/>
    </source>
</evidence>
<dbReference type="InterPro" id="IPR037006">
    <property type="entry name" value="CheA-like_homodim_sf"/>
</dbReference>
<evidence type="ECO:0000313" key="16">
    <source>
        <dbReference type="Proteomes" id="UP000193435"/>
    </source>
</evidence>
<keyword evidence="8 15" id="KW-0418">Kinase</keyword>
<dbReference type="InterPro" id="IPR035891">
    <property type="entry name" value="CheY-binding_CheA"/>
</dbReference>
<dbReference type="SUPFAM" id="SSF55052">
    <property type="entry name" value="CheY-binding domain of CheA"/>
    <property type="match status" value="1"/>
</dbReference>
<dbReference type="GO" id="GO:0006935">
    <property type="term" value="P:chemotaxis"/>
    <property type="evidence" value="ECO:0007669"/>
    <property type="project" value="UniProtKB-KW"/>
</dbReference>
<dbReference type="SMART" id="SM00387">
    <property type="entry name" value="HATPase_c"/>
    <property type="match status" value="1"/>
</dbReference>
<dbReference type="Gene3D" id="3.30.70.1110">
    <property type="entry name" value="Histidine kinase CheA-like, P2 response regulator-binding domain"/>
    <property type="match status" value="1"/>
</dbReference>
<dbReference type="EMBL" id="FXBJ01000002">
    <property type="protein sequence ID" value="SMH30469.1"/>
    <property type="molecule type" value="Genomic_DNA"/>
</dbReference>
<dbReference type="EC" id="2.7.13.3" evidence="2"/>
<dbReference type="GO" id="GO:0000155">
    <property type="term" value="F:phosphorelay sensor kinase activity"/>
    <property type="evidence" value="ECO:0007669"/>
    <property type="project" value="InterPro"/>
</dbReference>
<dbReference type="CDD" id="cd16916">
    <property type="entry name" value="HATPase_CheA-like"/>
    <property type="match status" value="1"/>
</dbReference>
<dbReference type="Gene3D" id="2.30.30.40">
    <property type="entry name" value="SH3 Domains"/>
    <property type="match status" value="1"/>
</dbReference>
<evidence type="ECO:0000256" key="9">
    <source>
        <dbReference type="ARBA" id="ARBA00022840"/>
    </source>
</evidence>
<keyword evidence="16" id="KW-1185">Reference proteome</keyword>
<dbReference type="InterPro" id="IPR036641">
    <property type="entry name" value="HPT_dom_sf"/>
</dbReference>
<dbReference type="InterPro" id="IPR008207">
    <property type="entry name" value="Sig_transdc_His_kin_Hpt_dom"/>
</dbReference>
<dbReference type="Pfam" id="PF07194">
    <property type="entry name" value="P2"/>
    <property type="match status" value="1"/>
</dbReference>
<dbReference type="InterPro" id="IPR037052">
    <property type="entry name" value="CheA-like_P2_sf"/>
</dbReference>
<feature type="domain" description="HPt" evidence="14">
    <location>
        <begin position="1"/>
        <end position="104"/>
    </location>
</feature>
<keyword evidence="7" id="KW-0547">Nucleotide-binding</keyword>
<evidence type="ECO:0000259" key="13">
    <source>
        <dbReference type="PROSITE" id="PS50851"/>
    </source>
</evidence>
<evidence type="ECO:0000256" key="4">
    <source>
        <dbReference type="ARBA" id="ARBA00022500"/>
    </source>
</evidence>
<evidence type="ECO:0000256" key="8">
    <source>
        <dbReference type="ARBA" id="ARBA00022777"/>
    </source>
</evidence>
<evidence type="ECO:0000259" key="12">
    <source>
        <dbReference type="PROSITE" id="PS50109"/>
    </source>
</evidence>
<keyword evidence="10" id="KW-0902">Two-component regulatory system</keyword>
<dbReference type="Pfam" id="PF02518">
    <property type="entry name" value="HATPase_c"/>
    <property type="match status" value="1"/>
</dbReference>
<evidence type="ECO:0000256" key="5">
    <source>
        <dbReference type="ARBA" id="ARBA00022553"/>
    </source>
</evidence>
<feature type="domain" description="CheW-like" evidence="13">
    <location>
        <begin position="545"/>
        <end position="677"/>
    </location>
</feature>
<dbReference type="Pfam" id="PF01627">
    <property type="entry name" value="Hpt"/>
    <property type="match status" value="1"/>
</dbReference>
<dbReference type="InterPro" id="IPR036061">
    <property type="entry name" value="CheW-like_dom_sf"/>
</dbReference>
<dbReference type="Proteomes" id="UP000193435">
    <property type="component" value="Unassembled WGS sequence"/>
</dbReference>
<dbReference type="InterPro" id="IPR005467">
    <property type="entry name" value="His_kinase_dom"/>
</dbReference>
<dbReference type="SUPFAM" id="SSF47384">
    <property type="entry name" value="Homodimeric domain of signal transducing histidine kinase"/>
    <property type="match status" value="1"/>
</dbReference>
<dbReference type="OrthoDB" id="9803176at2"/>
<dbReference type="PROSITE" id="PS50851">
    <property type="entry name" value="CHEW"/>
    <property type="match status" value="1"/>
</dbReference>
<keyword evidence="9" id="KW-0067">ATP-binding</keyword>
<dbReference type="CDD" id="cd00088">
    <property type="entry name" value="HPT"/>
    <property type="match status" value="1"/>
</dbReference>
<dbReference type="SUPFAM" id="SSF50341">
    <property type="entry name" value="CheW-like"/>
    <property type="match status" value="1"/>
</dbReference>
<dbReference type="InterPro" id="IPR036890">
    <property type="entry name" value="HATPase_C_sf"/>
</dbReference>
<dbReference type="FunFam" id="3.30.565.10:FF:000016">
    <property type="entry name" value="Chemotaxis protein CheA, putative"/>
    <property type="match status" value="1"/>
</dbReference>
<evidence type="ECO:0000256" key="6">
    <source>
        <dbReference type="ARBA" id="ARBA00022679"/>
    </source>
</evidence>
<dbReference type="AlphaFoldDB" id="A0A1X7MZS2"/>
<comment type="catalytic activity">
    <reaction evidence="1">
        <text>ATP + protein L-histidine = ADP + protein N-phospho-L-histidine.</text>
        <dbReference type="EC" id="2.7.13.3"/>
    </reaction>
</comment>
<dbReference type="InterPro" id="IPR036097">
    <property type="entry name" value="HisK_dim/P_sf"/>
</dbReference>
<dbReference type="PANTHER" id="PTHR43395:SF1">
    <property type="entry name" value="CHEMOTAXIS PROTEIN CHEA"/>
    <property type="match status" value="1"/>
</dbReference>
<dbReference type="PROSITE" id="PS50109">
    <property type="entry name" value="HIS_KIN"/>
    <property type="match status" value="1"/>
</dbReference>
<dbReference type="InterPro" id="IPR051315">
    <property type="entry name" value="Bact_Chemotaxis_CheA"/>
</dbReference>
<evidence type="ECO:0000256" key="10">
    <source>
        <dbReference type="ARBA" id="ARBA00023012"/>
    </source>
</evidence>
<evidence type="ECO:0000256" key="7">
    <source>
        <dbReference type="ARBA" id="ARBA00022741"/>
    </source>
</evidence>
<evidence type="ECO:0000259" key="14">
    <source>
        <dbReference type="PROSITE" id="PS50894"/>
    </source>
</evidence>
<dbReference type="SUPFAM" id="SSF55874">
    <property type="entry name" value="ATPase domain of HSP90 chaperone/DNA topoisomerase II/histidine kinase"/>
    <property type="match status" value="1"/>
</dbReference>
<proteinExistence type="predicted"/>
<dbReference type="InterPro" id="IPR003594">
    <property type="entry name" value="HATPase_dom"/>
</dbReference>
<keyword evidence="5 11" id="KW-0597">Phosphoprotein</keyword>
<dbReference type="Pfam" id="PF02895">
    <property type="entry name" value="H-kinase_dim"/>
    <property type="match status" value="1"/>
</dbReference>
<dbReference type="InterPro" id="IPR002545">
    <property type="entry name" value="CheW-lke_dom"/>
</dbReference>
<dbReference type="Gene3D" id="3.30.565.10">
    <property type="entry name" value="Histidine kinase-like ATPase, C-terminal domain"/>
    <property type="match status" value="1"/>
</dbReference>
<dbReference type="InterPro" id="IPR004105">
    <property type="entry name" value="CheA-like_dim"/>
</dbReference>
<dbReference type="PANTHER" id="PTHR43395">
    <property type="entry name" value="SENSOR HISTIDINE KINASE CHEA"/>
    <property type="match status" value="1"/>
</dbReference>
<dbReference type="SMART" id="SM00260">
    <property type="entry name" value="CheW"/>
    <property type="match status" value="1"/>
</dbReference>
<dbReference type="InterPro" id="IPR004358">
    <property type="entry name" value="Sig_transdc_His_kin-like_C"/>
</dbReference>
<keyword evidence="6" id="KW-0808">Transferase</keyword>
<dbReference type="SMART" id="SM01231">
    <property type="entry name" value="H-kinase_dim"/>
    <property type="match status" value="1"/>
</dbReference>
<dbReference type="Pfam" id="PF01584">
    <property type="entry name" value="CheW"/>
    <property type="match status" value="1"/>
</dbReference>
<reference evidence="15 16" key="1">
    <citation type="submission" date="2017-04" db="EMBL/GenBank/DDBJ databases">
        <authorList>
            <person name="Afonso C.L."/>
            <person name="Miller P.J."/>
            <person name="Scott M.A."/>
            <person name="Spackman E."/>
            <person name="Goraichik I."/>
            <person name="Dimitrov K.M."/>
            <person name="Suarez D.L."/>
            <person name="Swayne D.E."/>
        </authorList>
    </citation>
    <scope>NUCLEOTIDE SEQUENCE [LARGE SCALE GENOMIC DNA]</scope>
    <source>
        <strain evidence="15 16">LMG26642</strain>
    </source>
</reference>
<evidence type="ECO:0000256" key="2">
    <source>
        <dbReference type="ARBA" id="ARBA00012438"/>
    </source>
</evidence>
<dbReference type="Gene3D" id="1.10.287.560">
    <property type="entry name" value="Histidine kinase CheA-like, homodimeric domain"/>
    <property type="match status" value="1"/>
</dbReference>
<dbReference type="PROSITE" id="PS50894">
    <property type="entry name" value="HPT"/>
    <property type="match status" value="1"/>
</dbReference>
<gene>
    <name evidence="15" type="ORF">SAMN04488700_1179</name>
</gene>
<dbReference type="PRINTS" id="PR00344">
    <property type="entry name" value="BCTRLSENSOR"/>
</dbReference>
<sequence>MDENSKYLELFFEEADEHLQSLNEQVLELEKHPEQSGIVDVMFRSAHTIKGMAATMGFDTMAKLTHNMENIFDLLKSDVIQADEKSIALIFDCLDTLSELVEDLREDNKVERDISLLLEQLNMVVNGEDETPTVEVDETDERFNLTLHKLEDSDTQVIENALENGFNAYRLAVKVAEDSSMKNARVFLVMSKLEQQGDVLYVEPATEVLENEEFGEVFKLLFLSKSDEETVKNLALDNSEIDDVLIETIKDVQALINTNRLAPEEKKEEVVVAEKEQINEVVSEKNKSAAKTSQKQAMNHSVRVDIDKLDTFMNLVSELVIYRTQLEDFSTQLQSTGLNEPLEQVARISSELQELVLKIRMQPVSAVMSRFPRMVRDLANDLNKEFELVIEGEDTELDRTVVSELGEPLIHLIRNAADHGIEMPSKRLELGKPAKGQIKITAYQEGNRVVLTVSDDGKGLNPAVIKESAGRKGIPTEGLNDKELQQLILHAGFSTAEEVTSISGRGVGMDVVKQKINLLGGTIEIDSVIDRGTIFRVNLPLTLSIIQSLLIKVGEETFAMPLGIVQKIIKPAAAEIIQVHNREVFLFEEQALPVIRLNEVFDIPAIEGDNLHLILVNQGDKQYALAVDDIIRQQEIAIKKLGTELSMMKKYLGATIMGNGGIIMILDIASICKETGQENNYEL</sequence>
<dbReference type="RefSeq" id="WP_085559364.1">
    <property type="nucleotide sequence ID" value="NZ_FOAH01000001.1"/>
</dbReference>
<evidence type="ECO:0000256" key="11">
    <source>
        <dbReference type="PROSITE-ProRule" id="PRU00110"/>
    </source>
</evidence>
<organism evidence="15 16">
    <name type="scientific">Carnobacterium iners</name>
    <dbReference type="NCBI Taxonomy" id="1073423"/>
    <lineage>
        <taxon>Bacteria</taxon>
        <taxon>Bacillati</taxon>
        <taxon>Bacillota</taxon>
        <taxon>Bacilli</taxon>
        <taxon>Lactobacillales</taxon>
        <taxon>Carnobacteriaceae</taxon>
        <taxon>Carnobacterium</taxon>
    </lineage>
</organism>